<reference evidence="9 10" key="1">
    <citation type="submission" date="2018-06" db="EMBL/GenBank/DDBJ databases">
        <title>Genomic Encyclopedia of Archaeal and Bacterial Type Strains, Phase II (KMG-II): from individual species to whole genera.</title>
        <authorList>
            <person name="Goeker M."/>
        </authorList>
    </citation>
    <scope>NUCLEOTIDE SEQUENCE [LARGE SCALE GENOMIC DNA]</scope>
    <source>
        <strain evidence="9 10">DSM 12408</strain>
    </source>
</reference>
<feature type="domain" description="ABC3 transporter permease C-terminal" evidence="7">
    <location>
        <begin position="302"/>
        <end position="415"/>
    </location>
</feature>
<dbReference type="GO" id="GO:0005886">
    <property type="term" value="C:plasma membrane"/>
    <property type="evidence" value="ECO:0007669"/>
    <property type="project" value="UniProtKB-SubCell"/>
</dbReference>
<feature type="transmembrane region" description="Helical" evidence="6">
    <location>
        <begin position="739"/>
        <end position="758"/>
    </location>
</feature>
<evidence type="ECO:0000256" key="6">
    <source>
        <dbReference type="SAM" id="Phobius"/>
    </source>
</evidence>
<evidence type="ECO:0000259" key="8">
    <source>
        <dbReference type="Pfam" id="PF12704"/>
    </source>
</evidence>
<evidence type="ECO:0000256" key="3">
    <source>
        <dbReference type="ARBA" id="ARBA00022692"/>
    </source>
</evidence>
<dbReference type="Pfam" id="PF02687">
    <property type="entry name" value="FtsX"/>
    <property type="match status" value="2"/>
</dbReference>
<dbReference type="InterPro" id="IPR050250">
    <property type="entry name" value="Macrolide_Exporter_MacB"/>
</dbReference>
<dbReference type="STRING" id="49280.A9996_00925"/>
<dbReference type="OrthoDB" id="8740261at2"/>
<keyword evidence="2" id="KW-1003">Cell membrane</keyword>
<dbReference type="PANTHER" id="PTHR30572">
    <property type="entry name" value="MEMBRANE COMPONENT OF TRANSPORTER-RELATED"/>
    <property type="match status" value="1"/>
</dbReference>
<evidence type="ECO:0000313" key="9">
    <source>
        <dbReference type="EMBL" id="RAJ20960.1"/>
    </source>
</evidence>
<evidence type="ECO:0000256" key="5">
    <source>
        <dbReference type="ARBA" id="ARBA00023136"/>
    </source>
</evidence>
<protein>
    <submittedName>
        <fullName evidence="9">Putative ABC transport system permease protein</fullName>
    </submittedName>
</protein>
<dbReference type="Pfam" id="PF12704">
    <property type="entry name" value="MacB_PCD"/>
    <property type="match status" value="2"/>
</dbReference>
<dbReference type="RefSeq" id="WP_066429881.1">
    <property type="nucleotide sequence ID" value="NZ_LZRN01000001.1"/>
</dbReference>
<accession>A0A1A7R759</accession>
<evidence type="ECO:0000256" key="1">
    <source>
        <dbReference type="ARBA" id="ARBA00004651"/>
    </source>
</evidence>
<feature type="transmembrane region" description="Helical" evidence="6">
    <location>
        <begin position="438"/>
        <end position="458"/>
    </location>
</feature>
<keyword evidence="10" id="KW-1185">Reference proteome</keyword>
<dbReference type="PANTHER" id="PTHR30572:SF18">
    <property type="entry name" value="ABC-TYPE MACROLIDE FAMILY EXPORT SYSTEM PERMEASE COMPONENT 2"/>
    <property type="match status" value="1"/>
</dbReference>
<evidence type="ECO:0000256" key="4">
    <source>
        <dbReference type="ARBA" id="ARBA00022989"/>
    </source>
</evidence>
<evidence type="ECO:0000313" key="10">
    <source>
        <dbReference type="Proteomes" id="UP000248987"/>
    </source>
</evidence>
<gene>
    <name evidence="9" type="ORF">LX77_02954</name>
</gene>
<keyword evidence="3 6" id="KW-0812">Transmembrane</keyword>
<proteinExistence type="predicted"/>
<keyword evidence="5 6" id="KW-0472">Membrane</keyword>
<evidence type="ECO:0000256" key="2">
    <source>
        <dbReference type="ARBA" id="ARBA00022475"/>
    </source>
</evidence>
<keyword evidence="4 6" id="KW-1133">Transmembrane helix</keyword>
<feature type="transmembrane region" description="Helical" evidence="6">
    <location>
        <begin position="297"/>
        <end position="318"/>
    </location>
</feature>
<dbReference type="InterPro" id="IPR025857">
    <property type="entry name" value="MacB_PCD"/>
</dbReference>
<dbReference type="Proteomes" id="UP000248987">
    <property type="component" value="Unassembled WGS sequence"/>
</dbReference>
<sequence length="810" mass="90615">MFRNYIKIAFRSLKKQPFFTLINTFGLAIGMAGSLLIALYIYDELSYDKMFVDADRIYRIDMDIKFGGAEIKSAETAPPMAAALHRDFAEVENTVRFRTLGSNLFRSSDKSENIKELSTTYVDATFFNMFGLELIDGNKETALKETNTLVMTRTAAENHFGSINVVGKSLLLNNEDTYIVTGVMEDLPKNSFLKDYSIFMAMAGNVASRENIWGSNNYFTFVKVLPETKMDHFQLQLDGLLEKYVLPWAQKTFPGMTAASFAASGNYIRYHTIPLTDIHLHSDNKTEMGEKGTIQNVYIFSFIGFFLIFLACVNFMNLSTAHSLKRAKEVGIRKTLGSNRIQLIVQFLTESSLISFASMILAVIVAFIALPFFNDLAGRTISIPYTEPLFYVAILLFTIVLGLFSGSYPAFVISRFIPVETLKGNGFKNGSKWNIRSMLVVFQFGIAVFLIVGTLVIFQQLQFIQTKDLGYSKEQVLVISDTYAAGQQVNAFKQEVLSLSAVKSATLSSFMPIASARSNSPFFREDAMDQKFAIQMQTWDVDHDYMKTFGMELIAGRGFNNQSVADSTATIINESTLTTLGLSAQEALGKRITEEVELGKPVFYRIIGVIKDFHYESLREDIGALGLFLNKSTGSMAVKLKTDDFASAISSIENIWNEQAPGQPFNYRFMDDAFDTSYKEERRLGNIFIVFTCLSIFIACLGLFGLAAFNAQKRTKEIGVRKVLGASVSQITFGLTTDFLKLVAIATAIALPLGWYVMNIWLQDFSYRIQISWEILAFSAFLVIVIAILTVSYQSIKAAIANPVKSLRTE</sequence>
<feature type="transmembrane region" description="Helical" evidence="6">
    <location>
        <begin position="21"/>
        <end position="42"/>
    </location>
</feature>
<feature type="transmembrane region" description="Helical" evidence="6">
    <location>
        <begin position="687"/>
        <end position="709"/>
    </location>
</feature>
<feature type="domain" description="MacB-like periplasmic core" evidence="8">
    <location>
        <begin position="445"/>
        <end position="614"/>
    </location>
</feature>
<dbReference type="EMBL" id="QLLQ01000013">
    <property type="protein sequence ID" value="RAJ20960.1"/>
    <property type="molecule type" value="Genomic_DNA"/>
</dbReference>
<feature type="domain" description="ABC3 transporter permease C-terminal" evidence="7">
    <location>
        <begin position="689"/>
        <end position="803"/>
    </location>
</feature>
<evidence type="ECO:0000259" key="7">
    <source>
        <dbReference type="Pfam" id="PF02687"/>
    </source>
</evidence>
<dbReference type="InterPro" id="IPR003838">
    <property type="entry name" value="ABC3_permease_C"/>
</dbReference>
<feature type="transmembrane region" description="Helical" evidence="6">
    <location>
        <begin position="343"/>
        <end position="370"/>
    </location>
</feature>
<feature type="transmembrane region" description="Helical" evidence="6">
    <location>
        <begin position="770"/>
        <end position="791"/>
    </location>
</feature>
<dbReference type="GO" id="GO:0022857">
    <property type="term" value="F:transmembrane transporter activity"/>
    <property type="evidence" value="ECO:0007669"/>
    <property type="project" value="TreeGrafter"/>
</dbReference>
<dbReference type="AlphaFoldDB" id="A0A1A7R759"/>
<feature type="domain" description="MacB-like periplasmic core" evidence="8">
    <location>
        <begin position="20"/>
        <end position="237"/>
    </location>
</feature>
<organism evidence="9 10">
    <name type="scientific">Gelidibacter algens</name>
    <dbReference type="NCBI Taxonomy" id="49280"/>
    <lineage>
        <taxon>Bacteria</taxon>
        <taxon>Pseudomonadati</taxon>
        <taxon>Bacteroidota</taxon>
        <taxon>Flavobacteriia</taxon>
        <taxon>Flavobacteriales</taxon>
        <taxon>Flavobacteriaceae</taxon>
        <taxon>Gelidibacter</taxon>
    </lineage>
</organism>
<comment type="subcellular location">
    <subcellularLocation>
        <location evidence="1">Cell membrane</location>
        <topology evidence="1">Multi-pass membrane protein</topology>
    </subcellularLocation>
</comment>
<name>A0A1A7R759_9FLAO</name>
<comment type="caution">
    <text evidence="9">The sequence shown here is derived from an EMBL/GenBank/DDBJ whole genome shotgun (WGS) entry which is preliminary data.</text>
</comment>
<feature type="transmembrane region" description="Helical" evidence="6">
    <location>
        <begin position="390"/>
        <end position="417"/>
    </location>
</feature>